<keyword evidence="2" id="KW-1185">Reference proteome</keyword>
<evidence type="ECO:0000313" key="2">
    <source>
        <dbReference type="Proteomes" id="UP001642360"/>
    </source>
</evidence>
<organism evidence="1 2">
    <name type="scientific">Ilex paraguariensis</name>
    <name type="common">yerba mate</name>
    <dbReference type="NCBI Taxonomy" id="185542"/>
    <lineage>
        <taxon>Eukaryota</taxon>
        <taxon>Viridiplantae</taxon>
        <taxon>Streptophyta</taxon>
        <taxon>Embryophyta</taxon>
        <taxon>Tracheophyta</taxon>
        <taxon>Spermatophyta</taxon>
        <taxon>Magnoliopsida</taxon>
        <taxon>eudicotyledons</taxon>
        <taxon>Gunneridae</taxon>
        <taxon>Pentapetalae</taxon>
        <taxon>asterids</taxon>
        <taxon>campanulids</taxon>
        <taxon>Aquifoliales</taxon>
        <taxon>Aquifoliaceae</taxon>
        <taxon>Ilex</taxon>
    </lineage>
</organism>
<dbReference type="EMBL" id="CAUOFW020009146">
    <property type="protein sequence ID" value="CAK9184919.1"/>
    <property type="molecule type" value="Genomic_DNA"/>
</dbReference>
<name>A0ABC8UV54_9AQUA</name>
<gene>
    <name evidence="1" type="ORF">ILEXP_LOCUS55280</name>
</gene>
<reference evidence="1 2" key="1">
    <citation type="submission" date="2024-02" db="EMBL/GenBank/DDBJ databases">
        <authorList>
            <person name="Vignale AGUSTIN F."/>
            <person name="Sosa J E."/>
            <person name="Modenutti C."/>
        </authorList>
    </citation>
    <scope>NUCLEOTIDE SEQUENCE [LARGE SCALE GENOMIC DNA]</scope>
</reference>
<dbReference type="AlphaFoldDB" id="A0ABC8UV54"/>
<comment type="caution">
    <text evidence="1">The sequence shown here is derived from an EMBL/GenBank/DDBJ whole genome shotgun (WGS) entry which is preliminary data.</text>
</comment>
<dbReference type="PANTHER" id="PTHR31755">
    <property type="entry name" value="FOLATE RECEPTOR-LIKE"/>
    <property type="match status" value="1"/>
</dbReference>
<dbReference type="InterPro" id="IPR040320">
    <property type="entry name" value="At4g37920-like"/>
</dbReference>
<dbReference type="Proteomes" id="UP001642360">
    <property type="component" value="Unassembled WGS sequence"/>
</dbReference>
<dbReference type="PANTHER" id="PTHR31755:SF3">
    <property type="entry name" value="EXOCYST COMPLEX COMPONENT SEC6"/>
    <property type="match status" value="1"/>
</dbReference>
<sequence>MPGSYLQLHAVRLQCSSLMTVVGDTMASNSSSKEGEQNEAAETLDDNKMVLVKLTEVFMVDKKPAPTDWRRLFVFSKEWNNIRLHFYKQCQDRADSENDSG</sequence>
<accession>A0ABC8UV54</accession>
<proteinExistence type="predicted"/>
<evidence type="ECO:0000313" key="1">
    <source>
        <dbReference type="EMBL" id="CAK9184919.1"/>
    </source>
</evidence>
<protein>
    <submittedName>
        <fullName evidence="1">Uncharacterized protein</fullName>
    </submittedName>
</protein>